<name>A0ABQ1WEX2_9FLAO</name>
<dbReference type="EMBL" id="BMIX01000001">
    <property type="protein sequence ID" value="GGG25690.1"/>
    <property type="molecule type" value="Genomic_DNA"/>
</dbReference>
<dbReference type="RefSeq" id="WP_011710097.1">
    <property type="nucleotide sequence ID" value="NZ_BMIX01000001.1"/>
</dbReference>
<comment type="caution">
    <text evidence="1">The sequence shown here is derived from an EMBL/GenBank/DDBJ whole genome shotgun (WGS) entry which is preliminary data.</text>
</comment>
<keyword evidence="2" id="KW-1185">Reference proteome</keyword>
<evidence type="ECO:0000313" key="1">
    <source>
        <dbReference type="EMBL" id="GGG25690.1"/>
    </source>
</evidence>
<organism evidence="1 2">
    <name type="scientific">Christiangramia forsetii</name>
    <dbReference type="NCBI Taxonomy" id="411153"/>
    <lineage>
        <taxon>Bacteria</taxon>
        <taxon>Pseudomonadati</taxon>
        <taxon>Bacteroidota</taxon>
        <taxon>Flavobacteriia</taxon>
        <taxon>Flavobacteriales</taxon>
        <taxon>Flavobacteriaceae</taxon>
        <taxon>Christiangramia</taxon>
    </lineage>
</organism>
<proteinExistence type="predicted"/>
<gene>
    <name evidence="1" type="ORF">GCM10011532_06270</name>
</gene>
<accession>A0ABQ1WEX2</accession>
<reference evidence="2" key="1">
    <citation type="journal article" date="2019" name="Int. J. Syst. Evol. Microbiol.">
        <title>The Global Catalogue of Microorganisms (GCM) 10K type strain sequencing project: providing services to taxonomists for standard genome sequencing and annotation.</title>
        <authorList>
            <consortium name="The Broad Institute Genomics Platform"/>
            <consortium name="The Broad Institute Genome Sequencing Center for Infectious Disease"/>
            <person name="Wu L."/>
            <person name="Ma J."/>
        </authorList>
    </citation>
    <scope>NUCLEOTIDE SEQUENCE [LARGE SCALE GENOMIC DNA]</scope>
    <source>
        <strain evidence="2">CGMCC 1.15422</strain>
    </source>
</reference>
<evidence type="ECO:0000313" key="2">
    <source>
        <dbReference type="Proteomes" id="UP000605733"/>
    </source>
</evidence>
<dbReference type="Proteomes" id="UP000605733">
    <property type="component" value="Unassembled WGS sequence"/>
</dbReference>
<sequence>MKYISAIVFSLAIVIAEYFLGNSYVSRANPDGVISVTGSGSENFTSDHNVWERQFSRTSANLEQNKETVYDYLISKGIKAENLVFNSVNTGEQQENQYQNGNYAGSVFKGYLLSQSVKIESTMWTVFIM</sequence>
<protein>
    <submittedName>
        <fullName evidence="1">Uncharacterized protein</fullName>
    </submittedName>
</protein>